<dbReference type="KEGG" id="marb:CJ263_14945"/>
<dbReference type="AlphaFoldDB" id="A0A223V8F4"/>
<gene>
    <name evidence="1" type="ORF">CJ263_14945</name>
</gene>
<dbReference type="OrthoDB" id="1524444at2"/>
<proteinExistence type="predicted"/>
<name>A0A223V8F4_9FLAO</name>
<keyword evidence="2" id="KW-1185">Reference proteome</keyword>
<dbReference type="EMBL" id="CP022957">
    <property type="protein sequence ID" value="ASV31410.1"/>
    <property type="molecule type" value="Genomic_DNA"/>
</dbReference>
<evidence type="ECO:0000313" key="1">
    <source>
        <dbReference type="EMBL" id="ASV31410.1"/>
    </source>
</evidence>
<dbReference type="Proteomes" id="UP000215244">
    <property type="component" value="Chromosome"/>
</dbReference>
<dbReference type="RefSeq" id="WP_094998020.1">
    <property type="nucleotide sequence ID" value="NZ_BMJL01000004.1"/>
</dbReference>
<organism evidence="1 2">
    <name type="scientific">Maribacter cobaltidurans</name>
    <dbReference type="NCBI Taxonomy" id="1178778"/>
    <lineage>
        <taxon>Bacteria</taxon>
        <taxon>Pseudomonadati</taxon>
        <taxon>Bacteroidota</taxon>
        <taxon>Flavobacteriia</taxon>
        <taxon>Flavobacteriales</taxon>
        <taxon>Flavobacteriaceae</taxon>
        <taxon>Maribacter</taxon>
    </lineage>
</organism>
<dbReference type="PROSITE" id="PS51257">
    <property type="entry name" value="PROKAR_LIPOPROTEIN"/>
    <property type="match status" value="1"/>
</dbReference>
<sequence>MKKISILLISFVMAIFFISCEGPQGPPGFDGLDGRDGIDGEDGVNILGKVVDIQGTFDAGNDYSIFYEFPQTIEVFETDVVLVYLLWDQTEDGNGDPVDIWRLMPQTRIIDQGLLQYNFDYTFFDVSIFLEADFDMGTLLPADTDDQVFRIAILPAEEAQTGKLDVTNINSVMNRLGVTENDVQKVILK</sequence>
<evidence type="ECO:0000313" key="2">
    <source>
        <dbReference type="Proteomes" id="UP000215244"/>
    </source>
</evidence>
<protein>
    <submittedName>
        <fullName evidence="1">Uncharacterized protein</fullName>
    </submittedName>
</protein>
<accession>A0A223V8F4</accession>
<reference evidence="1 2" key="1">
    <citation type="submission" date="2017-08" db="EMBL/GenBank/DDBJ databases">
        <title>The complete genome sequence of Maribacter sp. B1, isolated from deep-sea sediment.</title>
        <authorList>
            <person name="Wu Y.-H."/>
            <person name="Cheng H."/>
            <person name="Xu X.-W."/>
        </authorList>
    </citation>
    <scope>NUCLEOTIDE SEQUENCE [LARGE SCALE GENOMIC DNA]</scope>
    <source>
        <strain evidence="1 2">B1</strain>
    </source>
</reference>